<evidence type="ECO:0000256" key="3">
    <source>
        <dbReference type="ARBA" id="ARBA00022692"/>
    </source>
</evidence>
<evidence type="ECO:0000256" key="7">
    <source>
        <dbReference type="SAM" id="Phobius"/>
    </source>
</evidence>
<evidence type="ECO:0000259" key="9">
    <source>
        <dbReference type="Pfam" id="PF12704"/>
    </source>
</evidence>
<name>A0A975A094_9BACT</name>
<dbReference type="EMBL" id="CP070608">
    <property type="protein sequence ID" value="QSE96566.1"/>
    <property type="molecule type" value="Genomic_DNA"/>
</dbReference>
<keyword evidence="5 7" id="KW-0472">Membrane</keyword>
<dbReference type="Proteomes" id="UP000662783">
    <property type="component" value="Chromosome"/>
</dbReference>
<evidence type="ECO:0000256" key="2">
    <source>
        <dbReference type="ARBA" id="ARBA00022475"/>
    </source>
</evidence>
<accession>A0A975A094</accession>
<feature type="transmembrane region" description="Helical" evidence="7">
    <location>
        <begin position="21"/>
        <end position="41"/>
    </location>
</feature>
<keyword evidence="11" id="KW-1185">Reference proteome</keyword>
<dbReference type="KEGG" id="fuv:JR347_13285"/>
<dbReference type="GO" id="GO:0022857">
    <property type="term" value="F:transmembrane transporter activity"/>
    <property type="evidence" value="ECO:0007669"/>
    <property type="project" value="TreeGrafter"/>
</dbReference>
<feature type="transmembrane region" description="Helical" evidence="7">
    <location>
        <begin position="693"/>
        <end position="721"/>
    </location>
</feature>
<gene>
    <name evidence="10" type="ORF">JR347_13285</name>
</gene>
<dbReference type="PANTHER" id="PTHR30572">
    <property type="entry name" value="MEMBRANE COMPONENT OF TRANSPORTER-RELATED"/>
    <property type="match status" value="1"/>
</dbReference>
<feature type="transmembrane region" description="Helical" evidence="7">
    <location>
        <begin position="748"/>
        <end position="765"/>
    </location>
</feature>
<dbReference type="Pfam" id="PF12704">
    <property type="entry name" value="MacB_PCD"/>
    <property type="match status" value="1"/>
</dbReference>
<feature type="domain" description="MacB-like periplasmic core" evidence="9">
    <location>
        <begin position="20"/>
        <end position="209"/>
    </location>
</feature>
<keyword evidence="2" id="KW-1003">Cell membrane</keyword>
<dbReference type="GO" id="GO:0005886">
    <property type="term" value="C:plasma membrane"/>
    <property type="evidence" value="ECO:0007669"/>
    <property type="project" value="UniProtKB-SubCell"/>
</dbReference>
<organism evidence="10 11">
    <name type="scientific">Fulvivirga lutea</name>
    <dbReference type="NCBI Taxonomy" id="2810512"/>
    <lineage>
        <taxon>Bacteria</taxon>
        <taxon>Pseudomonadati</taxon>
        <taxon>Bacteroidota</taxon>
        <taxon>Cytophagia</taxon>
        <taxon>Cytophagales</taxon>
        <taxon>Fulvivirgaceae</taxon>
        <taxon>Fulvivirga</taxon>
    </lineage>
</organism>
<protein>
    <submittedName>
        <fullName evidence="10">ABC transporter permease</fullName>
    </submittedName>
</protein>
<keyword evidence="4 7" id="KW-1133">Transmembrane helix</keyword>
<evidence type="ECO:0000256" key="5">
    <source>
        <dbReference type="ARBA" id="ARBA00023136"/>
    </source>
</evidence>
<comment type="subcellular location">
    <subcellularLocation>
        <location evidence="1">Cell membrane</location>
        <topology evidence="1">Multi-pass membrane protein</topology>
    </subcellularLocation>
</comment>
<evidence type="ECO:0000259" key="8">
    <source>
        <dbReference type="Pfam" id="PF02687"/>
    </source>
</evidence>
<feature type="transmembrane region" description="Helical" evidence="7">
    <location>
        <begin position="427"/>
        <end position="451"/>
    </location>
</feature>
<feature type="transmembrane region" description="Helical" evidence="7">
    <location>
        <begin position="785"/>
        <end position="807"/>
    </location>
</feature>
<feature type="domain" description="ABC3 transporter permease C-terminal" evidence="8">
    <location>
        <begin position="296"/>
        <end position="399"/>
    </location>
</feature>
<dbReference type="PROSITE" id="PS51257">
    <property type="entry name" value="PROKAR_LIPOPROTEIN"/>
    <property type="match status" value="1"/>
</dbReference>
<sequence>MITNYIKIAIRNLLNKKVFSFINIAGLALGMAACLSIYYYVNYEFSYNQNFSNSSTIYRTYFTRQMEDGENRVYFNAGTALKNKLDEIPEIEGAFRLVKIDYQNNSLIYDSDAGRVALAQQGVQFADKSIKNVLDLELVSGSFAKMDQPMKVVLSESVAAKFFDPQQAIGKTITLSGNIGNHDYEIVGVTKDLPTNTTFNLSVLLSMPSKGSIEGAEQLDNWNSWNAETYILSDNSINKIQNALKRNVTDLDIFHNDETIWSLDMLPLTDLHLTTVTQEATLDKSAEKLLLGLQLIGLFILTIAWINFINLSTARAIERAREVGVRKALGSHLYQIRLQFMVESFIINCLAAAIALTITQLCLPALFGSKDLMALSEDSSMFFWTTFTSVLVLGSFLSGLYPAFVLSGFKPTVVLKGKITSFKSGELLRKGLVIFQFAASSIMIIGTYVVYEQITYMKNKDLGLNINNILILDAPPTDVTSSSTDRYQVINSFKEEINQLNAIKHITASSDIPGQDTGWATSLRLSNETDDDKKNISLLACDRNFVDAYDIEMAAGRFYNLGDGTFDKGHFVINEAALSLLGFETAEEAIGKNLIEGRMFPELTIVGVVKDFHQQSLKSKIEPMALVYSSWSNYYSLALNIDESLSSERKAVLLKESLDQIEAIWVKFFPEYPFDYNFLDSRFNEQYKSDQEFSFIISLFALLSVIIAGLGLLGLASYAVVQRTKEIGIRKVLGASSGRIIQLLTMQYLWLILVGIVVAIPLAYLGLENWLEAYAYRIELTPWMLVIPILSIVLIACAIIGSQVLSATMKNPVDSLRYE</sequence>
<evidence type="ECO:0000313" key="10">
    <source>
        <dbReference type="EMBL" id="QSE96566.1"/>
    </source>
</evidence>
<evidence type="ECO:0000256" key="1">
    <source>
        <dbReference type="ARBA" id="ARBA00004651"/>
    </source>
</evidence>
<dbReference type="PANTHER" id="PTHR30572:SF4">
    <property type="entry name" value="ABC TRANSPORTER PERMEASE YTRF"/>
    <property type="match status" value="1"/>
</dbReference>
<dbReference type="AlphaFoldDB" id="A0A975A094"/>
<reference evidence="10" key="1">
    <citation type="submission" date="2021-02" db="EMBL/GenBank/DDBJ databases">
        <title>Fulvivirga sp. S481 isolated from sea water.</title>
        <authorList>
            <person name="Bae S.S."/>
            <person name="Baek K."/>
        </authorList>
    </citation>
    <scope>NUCLEOTIDE SEQUENCE</scope>
    <source>
        <strain evidence="10">S481</strain>
    </source>
</reference>
<feature type="transmembrane region" description="Helical" evidence="7">
    <location>
        <begin position="381"/>
        <end position="406"/>
    </location>
</feature>
<feature type="transmembrane region" description="Helical" evidence="7">
    <location>
        <begin position="345"/>
        <end position="369"/>
    </location>
</feature>
<feature type="transmembrane region" description="Helical" evidence="7">
    <location>
        <begin position="289"/>
        <end position="311"/>
    </location>
</feature>
<proteinExistence type="inferred from homology"/>
<evidence type="ECO:0000256" key="6">
    <source>
        <dbReference type="ARBA" id="ARBA00038076"/>
    </source>
</evidence>
<dbReference type="InterPro" id="IPR050250">
    <property type="entry name" value="Macrolide_Exporter_MacB"/>
</dbReference>
<dbReference type="InterPro" id="IPR003838">
    <property type="entry name" value="ABC3_permease_C"/>
</dbReference>
<dbReference type="RefSeq" id="WP_205721080.1">
    <property type="nucleotide sequence ID" value="NZ_CP070608.1"/>
</dbReference>
<keyword evidence="3 7" id="KW-0812">Transmembrane</keyword>
<evidence type="ECO:0000256" key="4">
    <source>
        <dbReference type="ARBA" id="ARBA00022989"/>
    </source>
</evidence>
<feature type="domain" description="ABC3 transporter permease C-terminal" evidence="8">
    <location>
        <begin position="699"/>
        <end position="809"/>
    </location>
</feature>
<evidence type="ECO:0000313" key="11">
    <source>
        <dbReference type="Proteomes" id="UP000662783"/>
    </source>
</evidence>
<comment type="similarity">
    <text evidence="6">Belongs to the ABC-4 integral membrane protein family.</text>
</comment>
<dbReference type="Pfam" id="PF02687">
    <property type="entry name" value="FtsX"/>
    <property type="match status" value="2"/>
</dbReference>
<dbReference type="InterPro" id="IPR025857">
    <property type="entry name" value="MacB_PCD"/>
</dbReference>